<feature type="region of interest" description="Disordered" evidence="1">
    <location>
        <begin position="342"/>
        <end position="373"/>
    </location>
</feature>
<sequence>MSLDVATGQKPVHMLSRLSINRGIDVFIWWPYRRASIAMGFNSHRTGPITPSRVCRWMHILDPLYHDGRAVLRPVQIQKCGVLLYDAQVSGPVLNEDAYLMPGDYGYFPAESKEGLNWRVQPFRSLPSVTTIERERELAIRLPKLFARQPHILEVPAEFQEVVQRRDSGRCFVSGTSPEEGAELEVTWIFPPASVSKFDWPRPGHPNAVVADNTAAMRKDILPSFRRNVFGVDVDDNRRIVTFYDTGSTQLPTHLPTSIPGPSDQYLRMHLRWCLVAFTTDLDIMEEIDWRDIVRLEEELGLTGEDADCGVVPADDERWQTPLGREIWEDVIRRGLWDTMQKQKTEEEEDEEPVSVIDVSADGWPADPYRLTR</sequence>
<accession>A0ABP1DX10</accession>
<gene>
    <name evidence="2" type="ORF">GFSPODELE1_LOCUS8784</name>
</gene>
<name>A0ABP1DX10_9APHY</name>
<evidence type="ECO:0000313" key="2">
    <source>
        <dbReference type="EMBL" id="CAL1712337.1"/>
    </source>
</evidence>
<evidence type="ECO:0000256" key="1">
    <source>
        <dbReference type="SAM" id="MobiDB-lite"/>
    </source>
</evidence>
<reference evidence="3" key="1">
    <citation type="submission" date="2024-04" db="EMBL/GenBank/DDBJ databases">
        <authorList>
            <person name="Shaw F."/>
            <person name="Minotto A."/>
        </authorList>
    </citation>
    <scope>NUCLEOTIDE SEQUENCE [LARGE SCALE GENOMIC DNA]</scope>
</reference>
<organism evidence="2 3">
    <name type="scientific">Somion occarium</name>
    <dbReference type="NCBI Taxonomy" id="3059160"/>
    <lineage>
        <taxon>Eukaryota</taxon>
        <taxon>Fungi</taxon>
        <taxon>Dikarya</taxon>
        <taxon>Basidiomycota</taxon>
        <taxon>Agaricomycotina</taxon>
        <taxon>Agaricomycetes</taxon>
        <taxon>Polyporales</taxon>
        <taxon>Cerrenaceae</taxon>
        <taxon>Somion</taxon>
    </lineage>
</organism>
<proteinExistence type="predicted"/>
<keyword evidence="3" id="KW-1185">Reference proteome</keyword>
<protein>
    <recommendedName>
        <fullName evidence="4">HNH nuclease domain-containing protein</fullName>
    </recommendedName>
</protein>
<evidence type="ECO:0008006" key="4">
    <source>
        <dbReference type="Google" id="ProtNLM"/>
    </source>
</evidence>
<dbReference type="EMBL" id="OZ037950">
    <property type="protein sequence ID" value="CAL1712337.1"/>
    <property type="molecule type" value="Genomic_DNA"/>
</dbReference>
<evidence type="ECO:0000313" key="3">
    <source>
        <dbReference type="Proteomes" id="UP001497453"/>
    </source>
</evidence>
<dbReference type="Proteomes" id="UP001497453">
    <property type="component" value="Chromosome 7"/>
</dbReference>